<protein>
    <submittedName>
        <fullName evidence="3">Uncharacterized protein</fullName>
    </submittedName>
</protein>
<dbReference type="OMA" id="FWISFRE"/>
<feature type="compositionally biased region" description="Polar residues" evidence="2">
    <location>
        <begin position="496"/>
        <end position="518"/>
    </location>
</feature>
<keyword evidence="4" id="KW-1185">Reference proteome</keyword>
<dbReference type="InParanoid" id="K3W7S5"/>
<dbReference type="eggNOG" id="ENOG502S2XJ">
    <property type="taxonomic scope" value="Eukaryota"/>
</dbReference>
<dbReference type="Proteomes" id="UP000019132">
    <property type="component" value="Unassembled WGS sequence"/>
</dbReference>
<dbReference type="AlphaFoldDB" id="K3W7S5"/>
<keyword evidence="1" id="KW-0175">Coiled coil</keyword>
<dbReference type="VEuPathDB" id="FungiDB:PYU1_G001016"/>
<evidence type="ECO:0000256" key="2">
    <source>
        <dbReference type="SAM" id="MobiDB-lite"/>
    </source>
</evidence>
<feature type="coiled-coil region" evidence="1">
    <location>
        <begin position="363"/>
        <end position="452"/>
    </location>
</feature>
<feature type="compositionally biased region" description="Gly residues" evidence="2">
    <location>
        <begin position="478"/>
        <end position="487"/>
    </location>
</feature>
<feature type="compositionally biased region" description="Polar residues" evidence="2">
    <location>
        <begin position="133"/>
        <end position="142"/>
    </location>
</feature>
<dbReference type="EMBL" id="GL376620">
    <property type="status" value="NOT_ANNOTATED_CDS"/>
    <property type="molecule type" value="Genomic_DNA"/>
</dbReference>
<feature type="region of interest" description="Disordered" evidence="2">
    <location>
        <begin position="81"/>
        <end position="160"/>
    </location>
</feature>
<proteinExistence type="predicted"/>
<evidence type="ECO:0000256" key="1">
    <source>
        <dbReference type="SAM" id="Coils"/>
    </source>
</evidence>
<feature type="compositionally biased region" description="Polar residues" evidence="2">
    <location>
        <begin position="304"/>
        <end position="318"/>
    </location>
</feature>
<feature type="compositionally biased region" description="Polar residues" evidence="2">
    <location>
        <begin position="276"/>
        <end position="291"/>
    </location>
</feature>
<feature type="region of interest" description="Disordered" evidence="2">
    <location>
        <begin position="467"/>
        <end position="544"/>
    </location>
</feature>
<name>K3W7S5_GLOUD</name>
<organism evidence="3 4">
    <name type="scientific">Globisporangium ultimum (strain ATCC 200006 / CBS 805.95 / DAOM BR144)</name>
    <name type="common">Pythium ultimum</name>
    <dbReference type="NCBI Taxonomy" id="431595"/>
    <lineage>
        <taxon>Eukaryota</taxon>
        <taxon>Sar</taxon>
        <taxon>Stramenopiles</taxon>
        <taxon>Oomycota</taxon>
        <taxon>Peronosporomycetes</taxon>
        <taxon>Pythiales</taxon>
        <taxon>Pythiaceae</taxon>
        <taxon>Globisporangium</taxon>
    </lineage>
</organism>
<evidence type="ECO:0000313" key="3">
    <source>
        <dbReference type="EnsemblProtists" id="PYU1_T001016"/>
    </source>
</evidence>
<reference evidence="4" key="2">
    <citation type="submission" date="2010-04" db="EMBL/GenBank/DDBJ databases">
        <authorList>
            <person name="Buell R."/>
            <person name="Hamilton J."/>
            <person name="Hostetler J."/>
        </authorList>
    </citation>
    <scope>NUCLEOTIDE SEQUENCE [LARGE SCALE GENOMIC DNA]</scope>
    <source>
        <strain evidence="4">DAOM:BR144</strain>
    </source>
</reference>
<feature type="compositionally biased region" description="Low complexity" evidence="2">
    <location>
        <begin position="151"/>
        <end position="160"/>
    </location>
</feature>
<reference evidence="4" key="1">
    <citation type="journal article" date="2010" name="Genome Biol.">
        <title>Genome sequence of the necrotrophic plant pathogen Pythium ultimum reveals original pathogenicity mechanisms and effector repertoire.</title>
        <authorList>
            <person name="Levesque C.A."/>
            <person name="Brouwer H."/>
            <person name="Cano L."/>
            <person name="Hamilton J.P."/>
            <person name="Holt C."/>
            <person name="Huitema E."/>
            <person name="Raffaele S."/>
            <person name="Robideau G.P."/>
            <person name="Thines M."/>
            <person name="Win J."/>
            <person name="Zerillo M.M."/>
            <person name="Beakes G.W."/>
            <person name="Boore J.L."/>
            <person name="Busam D."/>
            <person name="Dumas B."/>
            <person name="Ferriera S."/>
            <person name="Fuerstenberg S.I."/>
            <person name="Gachon C.M."/>
            <person name="Gaulin E."/>
            <person name="Govers F."/>
            <person name="Grenville-Briggs L."/>
            <person name="Horner N."/>
            <person name="Hostetler J."/>
            <person name="Jiang R.H."/>
            <person name="Johnson J."/>
            <person name="Krajaejun T."/>
            <person name="Lin H."/>
            <person name="Meijer H.J."/>
            <person name="Moore B."/>
            <person name="Morris P."/>
            <person name="Phuntmart V."/>
            <person name="Puiu D."/>
            <person name="Shetty J."/>
            <person name="Stajich J.E."/>
            <person name="Tripathy S."/>
            <person name="Wawra S."/>
            <person name="van West P."/>
            <person name="Whitty B.R."/>
            <person name="Coutinho P.M."/>
            <person name="Henrissat B."/>
            <person name="Martin F."/>
            <person name="Thomas P.D."/>
            <person name="Tyler B.M."/>
            <person name="De Vries R.P."/>
            <person name="Kamoun S."/>
            <person name="Yandell M."/>
            <person name="Tisserat N."/>
            <person name="Buell C.R."/>
        </authorList>
    </citation>
    <scope>NUCLEOTIDE SEQUENCE</scope>
    <source>
        <strain evidence="4">DAOM:BR144</strain>
    </source>
</reference>
<sequence length="544" mass="58631">MWKTLENDEYEASTPAVQAHFHALRAEDALRRDDVVAAEREGRLASEKFLLAASGIANQRTVDALLLLAENYEYRAKQAKARIPQPVRSTNKDSVEDGDNPQVVGDHQPGRNVDAAPPFGTATARETGLSGRENASSVNSAGTERELRKTAAAADNARDPGASAAAEAQLNLAAAEMEELWRKLQEIGLSGAGSSDKSNLLMSSRHLSSSLGDSFCLLPSKSNNKTSIGVRATAVDGGSTLRAAVASRMRNQRVRLMEQQYGSRGIIDDRFHKQRSGSTSSKPGTPLNANSGPDAGSHLGRRSSFGNNPGSGSAQHLHQQAAADMEGLQETISQQKYEIVRLLNTVKTLSSENTKLVKTCETLSNVQEENKTLQESMEKFKVHYNQKLVMIKRALEEWRRQRNSMNAERGPATPMTGLDAATERNAALEARLKAQEKQIAQMSEAMKTKDDQLAKYEKWYKTLKAGAKAKQRSSQLGGANGGSGSSGNGSSMDGSFANNSTTIGSSFQRDSFTNSSSFHDVVGIGEDTGGNSGRPPAHPNRRAL</sequence>
<dbReference type="EnsemblProtists" id="PYU1_T001016">
    <property type="protein sequence ID" value="PYU1_T001016"/>
    <property type="gene ID" value="PYU1_G001016"/>
</dbReference>
<reference evidence="3" key="3">
    <citation type="submission" date="2015-02" db="UniProtKB">
        <authorList>
            <consortium name="EnsemblProtists"/>
        </authorList>
    </citation>
    <scope>IDENTIFICATION</scope>
    <source>
        <strain evidence="3">DAOM BR144</strain>
    </source>
</reference>
<feature type="region of interest" description="Disordered" evidence="2">
    <location>
        <begin position="265"/>
        <end position="326"/>
    </location>
</feature>
<evidence type="ECO:0000313" key="4">
    <source>
        <dbReference type="Proteomes" id="UP000019132"/>
    </source>
</evidence>
<dbReference type="HOGENOM" id="CLU_045478_0_0_1"/>
<accession>K3W7S5</accession>